<keyword evidence="5 8" id="KW-0812">Transmembrane</keyword>
<feature type="transmembrane region" description="Helical" evidence="8">
    <location>
        <begin position="73"/>
        <end position="94"/>
    </location>
</feature>
<feature type="transmembrane region" description="Helical" evidence="8">
    <location>
        <begin position="165"/>
        <end position="191"/>
    </location>
</feature>
<evidence type="ECO:0000256" key="6">
    <source>
        <dbReference type="ARBA" id="ARBA00022989"/>
    </source>
</evidence>
<feature type="transmembrane region" description="Helical" evidence="8">
    <location>
        <begin position="292"/>
        <end position="313"/>
    </location>
</feature>
<dbReference type="GO" id="GO:0005886">
    <property type="term" value="C:plasma membrane"/>
    <property type="evidence" value="ECO:0007669"/>
    <property type="project" value="UniProtKB-SubCell"/>
</dbReference>
<evidence type="ECO:0000256" key="1">
    <source>
        <dbReference type="ARBA" id="ARBA00004651"/>
    </source>
</evidence>
<keyword evidence="7 8" id="KW-0472">Membrane</keyword>
<name>A0A7W1XT37_9BACL</name>
<organism evidence="9 10">
    <name type="scientific">Thermoactinomyces mirandus</name>
    <dbReference type="NCBI Taxonomy" id="2756294"/>
    <lineage>
        <taxon>Bacteria</taxon>
        <taxon>Bacillati</taxon>
        <taxon>Bacillota</taxon>
        <taxon>Bacilli</taxon>
        <taxon>Bacillales</taxon>
        <taxon>Thermoactinomycetaceae</taxon>
        <taxon>Thermoactinomyces</taxon>
    </lineage>
</organism>
<evidence type="ECO:0000256" key="2">
    <source>
        <dbReference type="ARBA" id="ARBA00007935"/>
    </source>
</evidence>
<dbReference type="RefSeq" id="WP_181740656.1">
    <property type="nucleotide sequence ID" value="NZ_JACEOL010000034.1"/>
</dbReference>
<dbReference type="PANTHER" id="PTHR30472">
    <property type="entry name" value="FERRIC ENTEROBACTIN TRANSPORT SYSTEM PERMEASE PROTEIN"/>
    <property type="match status" value="1"/>
</dbReference>
<dbReference type="Proteomes" id="UP000538292">
    <property type="component" value="Unassembled WGS sequence"/>
</dbReference>
<sequence length="346" mass="36728">MKRYFPLRIGRFSLMMDTKAVFVISLLIIVSFAVLVGSLTIGETPTSFLDVIKGLFGMGENSFVIMTLRFPRVLIALLSGAALAMAGAILQAVIRNPLASPDIIGVTGGASAGAVLVITFFGDISSNLSVSLFWVPLAAFLGAGSIGLLIYLLSWKKGVSPFRLVLMGIGFYTATQALTNLIILMGPVFQASQAKMWITGTVYGSNWDQVAVLWPWLSILIPVALLFARHLNVGQLGEDVIKGLGGNSSRQRIFFLLLSTGLAGSAFAFAGGISFVGLIAPHAARRLVGASYEALLPVSGLLGAIFVMVADLLGRTLMAPLEIPAGVFTAVIGAPYFIYLLIRNRN</sequence>
<feature type="transmembrane region" description="Helical" evidence="8">
    <location>
        <begin position="253"/>
        <end position="280"/>
    </location>
</feature>
<evidence type="ECO:0000256" key="5">
    <source>
        <dbReference type="ARBA" id="ARBA00022692"/>
    </source>
</evidence>
<evidence type="ECO:0000256" key="8">
    <source>
        <dbReference type="SAM" id="Phobius"/>
    </source>
</evidence>
<keyword evidence="3" id="KW-0813">Transport</keyword>
<reference evidence="9 10" key="1">
    <citation type="submission" date="2020-07" db="EMBL/GenBank/DDBJ databases">
        <title>Thermoactinomyces phylogeny.</title>
        <authorList>
            <person name="Dunlap C."/>
        </authorList>
    </citation>
    <scope>NUCLEOTIDE SEQUENCE [LARGE SCALE GENOMIC DNA]</scope>
    <source>
        <strain evidence="9 10">AMNI-1</strain>
    </source>
</reference>
<proteinExistence type="inferred from homology"/>
<dbReference type="EMBL" id="JACEOL010000034">
    <property type="protein sequence ID" value="MBA4602773.1"/>
    <property type="molecule type" value="Genomic_DNA"/>
</dbReference>
<dbReference type="SUPFAM" id="SSF81345">
    <property type="entry name" value="ABC transporter involved in vitamin B12 uptake, BtuC"/>
    <property type="match status" value="1"/>
</dbReference>
<evidence type="ECO:0000313" key="10">
    <source>
        <dbReference type="Proteomes" id="UP000538292"/>
    </source>
</evidence>
<evidence type="ECO:0000256" key="4">
    <source>
        <dbReference type="ARBA" id="ARBA00022475"/>
    </source>
</evidence>
<comment type="subcellular location">
    <subcellularLocation>
        <location evidence="1">Cell membrane</location>
        <topology evidence="1">Multi-pass membrane protein</topology>
    </subcellularLocation>
</comment>
<dbReference type="AlphaFoldDB" id="A0A7W1XT37"/>
<dbReference type="InterPro" id="IPR000522">
    <property type="entry name" value="ABC_transptr_permease_BtuC"/>
</dbReference>
<keyword evidence="6 8" id="KW-1133">Transmembrane helix</keyword>
<comment type="caution">
    <text evidence="9">The sequence shown here is derived from an EMBL/GenBank/DDBJ whole genome shotgun (WGS) entry which is preliminary data.</text>
</comment>
<dbReference type="Gene3D" id="1.10.3470.10">
    <property type="entry name" value="ABC transporter involved in vitamin B12 uptake, BtuC"/>
    <property type="match status" value="1"/>
</dbReference>
<feature type="transmembrane region" description="Helical" evidence="8">
    <location>
        <begin position="325"/>
        <end position="342"/>
    </location>
</feature>
<feature type="transmembrane region" description="Helical" evidence="8">
    <location>
        <begin position="20"/>
        <end position="41"/>
    </location>
</feature>
<feature type="transmembrane region" description="Helical" evidence="8">
    <location>
        <begin position="211"/>
        <end position="232"/>
    </location>
</feature>
<evidence type="ECO:0000256" key="3">
    <source>
        <dbReference type="ARBA" id="ARBA00022448"/>
    </source>
</evidence>
<keyword evidence="4" id="KW-1003">Cell membrane</keyword>
<evidence type="ECO:0000313" key="9">
    <source>
        <dbReference type="EMBL" id="MBA4602773.1"/>
    </source>
</evidence>
<dbReference type="PANTHER" id="PTHR30472:SF24">
    <property type="entry name" value="FERRIC ENTEROBACTIN TRANSPORT SYSTEM PERMEASE PROTEIN FEPG"/>
    <property type="match status" value="1"/>
</dbReference>
<dbReference type="CDD" id="cd06550">
    <property type="entry name" value="TM_ABC_iron-siderophores_like"/>
    <property type="match status" value="1"/>
</dbReference>
<gene>
    <name evidence="9" type="ORF">H2C83_10700</name>
</gene>
<keyword evidence="10" id="KW-1185">Reference proteome</keyword>
<dbReference type="FunFam" id="1.10.3470.10:FF:000001">
    <property type="entry name" value="Vitamin B12 ABC transporter permease BtuC"/>
    <property type="match status" value="1"/>
</dbReference>
<dbReference type="Pfam" id="PF01032">
    <property type="entry name" value="FecCD"/>
    <property type="match status" value="1"/>
</dbReference>
<feature type="transmembrane region" description="Helical" evidence="8">
    <location>
        <begin position="103"/>
        <end position="121"/>
    </location>
</feature>
<comment type="similarity">
    <text evidence="2">Belongs to the binding-protein-dependent transport system permease family. FecCD subfamily.</text>
</comment>
<dbReference type="GO" id="GO:0033214">
    <property type="term" value="P:siderophore-iron import into cell"/>
    <property type="evidence" value="ECO:0007669"/>
    <property type="project" value="TreeGrafter"/>
</dbReference>
<accession>A0A7W1XT37</accession>
<evidence type="ECO:0000256" key="7">
    <source>
        <dbReference type="ARBA" id="ARBA00023136"/>
    </source>
</evidence>
<protein>
    <submittedName>
        <fullName evidence="9">Iron ABC transporter permease</fullName>
    </submittedName>
</protein>
<dbReference type="InterPro" id="IPR037294">
    <property type="entry name" value="ABC_BtuC-like"/>
</dbReference>
<feature type="transmembrane region" description="Helical" evidence="8">
    <location>
        <begin position="133"/>
        <end position="153"/>
    </location>
</feature>
<dbReference type="GO" id="GO:0022857">
    <property type="term" value="F:transmembrane transporter activity"/>
    <property type="evidence" value="ECO:0007669"/>
    <property type="project" value="InterPro"/>
</dbReference>